<dbReference type="AlphaFoldDB" id="A0A9D4LGR2"/>
<evidence type="ECO:0000313" key="3">
    <source>
        <dbReference type="EMBL" id="KAH3858382.1"/>
    </source>
</evidence>
<feature type="region of interest" description="Disordered" evidence="1">
    <location>
        <begin position="46"/>
        <end position="65"/>
    </location>
</feature>
<keyword evidence="2" id="KW-0812">Transmembrane</keyword>
<name>A0A9D4LGR2_DREPO</name>
<dbReference type="Proteomes" id="UP000828390">
    <property type="component" value="Unassembled WGS sequence"/>
</dbReference>
<keyword evidence="4" id="KW-1185">Reference proteome</keyword>
<comment type="caution">
    <text evidence="3">The sequence shown here is derived from an EMBL/GenBank/DDBJ whole genome shotgun (WGS) entry which is preliminary data.</text>
</comment>
<accession>A0A9D4LGR2</accession>
<reference evidence="3" key="1">
    <citation type="journal article" date="2019" name="bioRxiv">
        <title>The Genome of the Zebra Mussel, Dreissena polymorpha: A Resource for Invasive Species Research.</title>
        <authorList>
            <person name="McCartney M.A."/>
            <person name="Auch B."/>
            <person name="Kono T."/>
            <person name="Mallez S."/>
            <person name="Zhang Y."/>
            <person name="Obille A."/>
            <person name="Becker A."/>
            <person name="Abrahante J.E."/>
            <person name="Garbe J."/>
            <person name="Badalamenti J.P."/>
            <person name="Herman A."/>
            <person name="Mangelson H."/>
            <person name="Liachko I."/>
            <person name="Sullivan S."/>
            <person name="Sone E.D."/>
            <person name="Koren S."/>
            <person name="Silverstein K.A.T."/>
            <person name="Beckman K.B."/>
            <person name="Gohl D.M."/>
        </authorList>
    </citation>
    <scope>NUCLEOTIDE SEQUENCE</scope>
    <source>
        <strain evidence="3">Duluth1</strain>
        <tissue evidence="3">Whole animal</tissue>
    </source>
</reference>
<feature type="transmembrane region" description="Helical" evidence="2">
    <location>
        <begin position="20"/>
        <end position="38"/>
    </location>
</feature>
<organism evidence="3 4">
    <name type="scientific">Dreissena polymorpha</name>
    <name type="common">Zebra mussel</name>
    <name type="synonym">Mytilus polymorpha</name>
    <dbReference type="NCBI Taxonomy" id="45954"/>
    <lineage>
        <taxon>Eukaryota</taxon>
        <taxon>Metazoa</taxon>
        <taxon>Spiralia</taxon>
        <taxon>Lophotrochozoa</taxon>
        <taxon>Mollusca</taxon>
        <taxon>Bivalvia</taxon>
        <taxon>Autobranchia</taxon>
        <taxon>Heteroconchia</taxon>
        <taxon>Euheterodonta</taxon>
        <taxon>Imparidentia</taxon>
        <taxon>Neoheterodontei</taxon>
        <taxon>Myida</taxon>
        <taxon>Dreissenoidea</taxon>
        <taxon>Dreissenidae</taxon>
        <taxon>Dreissena</taxon>
    </lineage>
</organism>
<sequence>MERDSNGSITWLPAMKLSSGLSVVTLIFIGFSSVLVTGEKTGDGKVELTSSDSHPEYGNEAQSDEYGKRNFGRWKNLRWQIQQSANNQGQGPDSYAIDKRFALGGNADRRPYNFRLPYYLYNPDSESQIYPVGFESDYPFDDIGYDKRHSSRWNIILRKLGALSTPDESTAGKRSASRWRFIQNKLNQLGDKPDLGTSKRNLGRWRNTN</sequence>
<keyword evidence="2" id="KW-0472">Membrane</keyword>
<evidence type="ECO:0000313" key="4">
    <source>
        <dbReference type="Proteomes" id="UP000828390"/>
    </source>
</evidence>
<evidence type="ECO:0000256" key="2">
    <source>
        <dbReference type="SAM" id="Phobius"/>
    </source>
</evidence>
<proteinExistence type="predicted"/>
<evidence type="ECO:0000256" key="1">
    <source>
        <dbReference type="SAM" id="MobiDB-lite"/>
    </source>
</evidence>
<dbReference type="EMBL" id="JAIWYP010000003">
    <property type="protein sequence ID" value="KAH3858382.1"/>
    <property type="molecule type" value="Genomic_DNA"/>
</dbReference>
<keyword evidence="2" id="KW-1133">Transmembrane helix</keyword>
<protein>
    <submittedName>
        <fullName evidence="3">Uncharacterized protein</fullName>
    </submittedName>
</protein>
<feature type="region of interest" description="Disordered" evidence="1">
    <location>
        <begin position="190"/>
        <end position="209"/>
    </location>
</feature>
<reference evidence="3" key="2">
    <citation type="submission" date="2020-11" db="EMBL/GenBank/DDBJ databases">
        <authorList>
            <person name="McCartney M.A."/>
            <person name="Auch B."/>
            <person name="Kono T."/>
            <person name="Mallez S."/>
            <person name="Becker A."/>
            <person name="Gohl D.M."/>
            <person name="Silverstein K.A.T."/>
            <person name="Koren S."/>
            <person name="Bechman K.B."/>
            <person name="Herman A."/>
            <person name="Abrahante J.E."/>
            <person name="Garbe J."/>
        </authorList>
    </citation>
    <scope>NUCLEOTIDE SEQUENCE</scope>
    <source>
        <strain evidence="3">Duluth1</strain>
        <tissue evidence="3">Whole animal</tissue>
    </source>
</reference>
<gene>
    <name evidence="3" type="ORF">DPMN_101005</name>
</gene>